<protein>
    <submittedName>
        <fullName evidence="1">Uncharacterized protein</fullName>
    </submittedName>
</protein>
<dbReference type="Proteomes" id="UP000233769">
    <property type="component" value="Chromosome tk0001"/>
</dbReference>
<name>A0A2N9AHR6_METEX</name>
<evidence type="ECO:0000313" key="1">
    <source>
        <dbReference type="EMBL" id="SOR26897.1"/>
    </source>
</evidence>
<accession>A0A2N9AHR6</accession>
<reference evidence="2" key="1">
    <citation type="submission" date="2017-10" db="EMBL/GenBank/DDBJ databases">
        <authorList>
            <person name="Regsiter A."/>
            <person name="William W."/>
        </authorList>
    </citation>
    <scope>NUCLEOTIDE SEQUENCE [LARGE SCALE GENOMIC DNA]</scope>
</reference>
<sequence>MHQAYRPVVFMPRCGSQARGLPVEGTAPVRLLLLLHRAHEPFSSRFQPILLLSCAERKH</sequence>
<evidence type="ECO:0000313" key="2">
    <source>
        <dbReference type="Proteomes" id="UP000233769"/>
    </source>
</evidence>
<dbReference type="EMBL" id="LT962688">
    <property type="protein sequence ID" value="SOR26897.1"/>
    <property type="molecule type" value="Genomic_DNA"/>
</dbReference>
<dbReference type="AlphaFoldDB" id="A0A2N9AHR6"/>
<proteinExistence type="predicted"/>
<organism evidence="1 2">
    <name type="scientific">Methylorubrum extorquens</name>
    <name type="common">Methylobacterium dichloromethanicum</name>
    <name type="synonym">Methylobacterium extorquens</name>
    <dbReference type="NCBI Taxonomy" id="408"/>
    <lineage>
        <taxon>Bacteria</taxon>
        <taxon>Pseudomonadati</taxon>
        <taxon>Pseudomonadota</taxon>
        <taxon>Alphaproteobacteria</taxon>
        <taxon>Hyphomicrobiales</taxon>
        <taxon>Methylobacteriaceae</taxon>
        <taxon>Methylorubrum</taxon>
    </lineage>
</organism>
<gene>
    <name evidence="1" type="ORF">TK0001_0295</name>
</gene>